<reference evidence="2" key="2">
    <citation type="submission" date="2024-10" db="UniProtKB">
        <authorList>
            <consortium name="EnsemblProtists"/>
        </authorList>
    </citation>
    <scope>IDENTIFICATION</scope>
</reference>
<dbReference type="PaxDb" id="2903-EOD13172"/>
<feature type="compositionally biased region" description="Gly residues" evidence="1">
    <location>
        <begin position="68"/>
        <end position="80"/>
    </location>
</feature>
<dbReference type="RefSeq" id="XP_005765601.1">
    <property type="nucleotide sequence ID" value="XM_005765544.1"/>
</dbReference>
<sequence length="314" mass="31622">MANGISREAAAMHSHLRKGGRGGSPMQPDFGPPGGHHAGRHWSGHQHPPQGGRLRPLGRAAPSRDGGRPGGRYGGGGGPPMGMPRGPPMGMRGPPMGMPMRPRYGGPMMPDAPPPHQWGGPPAHGASPPAHGASHGLQPPIFGFEPLPFDDGAPPQPRPETPAHSLRASRGAGGGKTRRGGHERPTEASGAGESSRLRAQPMSGAARALCGASSSCGGEECGGCGVVRRRPSAGPRASRGGHGGEARRGGVADWGGAGAWGGRAPRRRRASREREGRGRAGGGPPRGGCASTLLVASGGCGVPVRDGGGLSFIM</sequence>
<name>A0A0D3IPI7_EMIH1</name>
<dbReference type="HOGENOM" id="CLU_886897_0_0_1"/>
<reference evidence="3" key="1">
    <citation type="journal article" date="2013" name="Nature">
        <title>Pan genome of the phytoplankton Emiliania underpins its global distribution.</title>
        <authorList>
            <person name="Read B.A."/>
            <person name="Kegel J."/>
            <person name="Klute M.J."/>
            <person name="Kuo A."/>
            <person name="Lefebvre S.C."/>
            <person name="Maumus F."/>
            <person name="Mayer C."/>
            <person name="Miller J."/>
            <person name="Monier A."/>
            <person name="Salamov A."/>
            <person name="Young J."/>
            <person name="Aguilar M."/>
            <person name="Claverie J.M."/>
            <person name="Frickenhaus S."/>
            <person name="Gonzalez K."/>
            <person name="Herman E.K."/>
            <person name="Lin Y.C."/>
            <person name="Napier J."/>
            <person name="Ogata H."/>
            <person name="Sarno A.F."/>
            <person name="Shmutz J."/>
            <person name="Schroeder D."/>
            <person name="de Vargas C."/>
            <person name="Verret F."/>
            <person name="von Dassow P."/>
            <person name="Valentin K."/>
            <person name="Van de Peer Y."/>
            <person name="Wheeler G."/>
            <person name="Dacks J.B."/>
            <person name="Delwiche C.F."/>
            <person name="Dyhrman S.T."/>
            <person name="Glockner G."/>
            <person name="John U."/>
            <person name="Richards T."/>
            <person name="Worden A.Z."/>
            <person name="Zhang X."/>
            <person name="Grigoriev I.V."/>
            <person name="Allen A.E."/>
            <person name="Bidle K."/>
            <person name="Borodovsky M."/>
            <person name="Bowler C."/>
            <person name="Brownlee C."/>
            <person name="Cock J.M."/>
            <person name="Elias M."/>
            <person name="Gladyshev V.N."/>
            <person name="Groth M."/>
            <person name="Guda C."/>
            <person name="Hadaegh A."/>
            <person name="Iglesias-Rodriguez M.D."/>
            <person name="Jenkins J."/>
            <person name="Jones B.M."/>
            <person name="Lawson T."/>
            <person name="Leese F."/>
            <person name="Lindquist E."/>
            <person name="Lobanov A."/>
            <person name="Lomsadze A."/>
            <person name="Malik S.B."/>
            <person name="Marsh M.E."/>
            <person name="Mackinder L."/>
            <person name="Mock T."/>
            <person name="Mueller-Roeber B."/>
            <person name="Pagarete A."/>
            <person name="Parker M."/>
            <person name="Probert I."/>
            <person name="Quesneville H."/>
            <person name="Raines C."/>
            <person name="Rensing S.A."/>
            <person name="Riano-Pachon D.M."/>
            <person name="Richier S."/>
            <person name="Rokitta S."/>
            <person name="Shiraiwa Y."/>
            <person name="Soanes D.M."/>
            <person name="van der Giezen M."/>
            <person name="Wahlund T.M."/>
            <person name="Williams B."/>
            <person name="Wilson W."/>
            <person name="Wolfe G."/>
            <person name="Wurch L.L."/>
        </authorList>
    </citation>
    <scope>NUCLEOTIDE SEQUENCE</scope>
</reference>
<dbReference type="EnsemblProtists" id="EOD13172">
    <property type="protein sequence ID" value="EOD13172"/>
    <property type="gene ID" value="EMIHUDRAFT_437195"/>
</dbReference>
<evidence type="ECO:0000256" key="1">
    <source>
        <dbReference type="SAM" id="MobiDB-lite"/>
    </source>
</evidence>
<dbReference type="GeneID" id="17259271"/>
<feature type="compositionally biased region" description="Low complexity" evidence="1">
    <location>
        <begin position="119"/>
        <end position="136"/>
    </location>
</feature>
<dbReference type="AlphaFoldDB" id="A0A0D3IPI7"/>
<accession>A0A0D3IPI7</accession>
<feature type="region of interest" description="Disordered" evidence="1">
    <location>
        <begin position="225"/>
        <end position="288"/>
    </location>
</feature>
<protein>
    <submittedName>
        <fullName evidence="2">Uncharacterized protein</fullName>
    </submittedName>
</protein>
<keyword evidence="3" id="KW-1185">Reference proteome</keyword>
<organism evidence="2 3">
    <name type="scientific">Emiliania huxleyi (strain CCMP1516)</name>
    <dbReference type="NCBI Taxonomy" id="280463"/>
    <lineage>
        <taxon>Eukaryota</taxon>
        <taxon>Haptista</taxon>
        <taxon>Haptophyta</taxon>
        <taxon>Prymnesiophyceae</taxon>
        <taxon>Isochrysidales</taxon>
        <taxon>Noelaerhabdaceae</taxon>
        <taxon>Emiliania</taxon>
    </lineage>
</organism>
<evidence type="ECO:0000313" key="2">
    <source>
        <dbReference type="EnsemblProtists" id="EOD13172"/>
    </source>
</evidence>
<dbReference type="Proteomes" id="UP000013827">
    <property type="component" value="Unassembled WGS sequence"/>
</dbReference>
<dbReference type="KEGG" id="ehx:EMIHUDRAFT_437195"/>
<feature type="compositionally biased region" description="Gly residues" evidence="1">
    <location>
        <begin position="252"/>
        <end position="261"/>
    </location>
</feature>
<proteinExistence type="predicted"/>
<feature type="region of interest" description="Disordered" evidence="1">
    <location>
        <begin position="14"/>
        <end position="200"/>
    </location>
</feature>
<evidence type="ECO:0000313" key="3">
    <source>
        <dbReference type="Proteomes" id="UP000013827"/>
    </source>
</evidence>
<feature type="compositionally biased region" description="Low complexity" evidence="1">
    <location>
        <begin position="88"/>
        <end position="109"/>
    </location>
</feature>